<dbReference type="PROSITE" id="PS51257">
    <property type="entry name" value="PROKAR_LIPOPROTEIN"/>
    <property type="match status" value="1"/>
</dbReference>
<sequence>MRKTLSIFLMMILVVSLVLTGCGGSTTQETGESTGEQSQSSGGNLELAFATGGTSGTYYPLGGAMANVWNNNIEGVNVTIQPAGASVENINRVASGEVDLVLAMNNIADDAFNGTGESFSKPLTNFKAVGVVYPEVMHIITTQDTDVKSVADLKGKAINPGPPGSGTYVTAMKILEAYGIGPKDYTSKPGSFSDAVAGLKDGNIDAAFAVVSFPASAVTEVATTNPVRVISIDGAEFDKVKELIPFASKFTITGGEYNGQDEDATTVTLQAVLYVKEDLPEDLVYNITKVMYENTDSIAEGHARGKQIKLENALNGITTPIHPGAQKYYDEKGLNK</sequence>
<dbReference type="Pfam" id="PF16868">
    <property type="entry name" value="NMT1_3"/>
    <property type="match status" value="1"/>
</dbReference>
<dbReference type="STRING" id="36842.SAMN02194393_01373"/>
<organism evidence="3 4">
    <name type="scientific">Maledivibacter halophilus</name>
    <dbReference type="NCBI Taxonomy" id="36842"/>
    <lineage>
        <taxon>Bacteria</taxon>
        <taxon>Bacillati</taxon>
        <taxon>Bacillota</taxon>
        <taxon>Clostridia</taxon>
        <taxon>Peptostreptococcales</taxon>
        <taxon>Caminicellaceae</taxon>
        <taxon>Maledivibacter</taxon>
    </lineage>
</organism>
<keyword evidence="4" id="KW-1185">Reference proteome</keyword>
<dbReference type="EMBL" id="FUZT01000003">
    <property type="protein sequence ID" value="SKC55319.1"/>
    <property type="molecule type" value="Genomic_DNA"/>
</dbReference>
<accession>A0A1T5JVL5</accession>
<dbReference type="OrthoDB" id="9776669at2"/>
<protein>
    <recommendedName>
        <fullName evidence="5">TRAP transporter solute receptor, TAXI family</fullName>
    </recommendedName>
</protein>
<dbReference type="InterPro" id="IPR011852">
    <property type="entry name" value="TRAP_TAXI"/>
</dbReference>
<evidence type="ECO:0000256" key="2">
    <source>
        <dbReference type="SAM" id="SignalP"/>
    </source>
</evidence>
<evidence type="ECO:0000313" key="3">
    <source>
        <dbReference type="EMBL" id="SKC55319.1"/>
    </source>
</evidence>
<gene>
    <name evidence="3" type="ORF">SAMN02194393_01373</name>
</gene>
<dbReference type="SUPFAM" id="SSF53850">
    <property type="entry name" value="Periplasmic binding protein-like II"/>
    <property type="match status" value="1"/>
</dbReference>
<dbReference type="Proteomes" id="UP000190285">
    <property type="component" value="Unassembled WGS sequence"/>
</dbReference>
<name>A0A1T5JVL5_9FIRM</name>
<dbReference type="PANTHER" id="PTHR42941">
    <property type="entry name" value="SLL1037 PROTEIN"/>
    <property type="match status" value="1"/>
</dbReference>
<dbReference type="PANTHER" id="PTHR42941:SF1">
    <property type="entry name" value="SLL1037 PROTEIN"/>
    <property type="match status" value="1"/>
</dbReference>
<dbReference type="NCBIfam" id="TIGR02122">
    <property type="entry name" value="TRAP_TAXI"/>
    <property type="match status" value="1"/>
</dbReference>
<dbReference type="AlphaFoldDB" id="A0A1T5JVL5"/>
<proteinExistence type="predicted"/>
<keyword evidence="2" id="KW-0732">Signal</keyword>
<feature type="chain" id="PRO_5039692782" description="TRAP transporter solute receptor, TAXI family" evidence="2">
    <location>
        <begin position="21"/>
        <end position="336"/>
    </location>
</feature>
<reference evidence="3 4" key="1">
    <citation type="submission" date="2017-02" db="EMBL/GenBank/DDBJ databases">
        <authorList>
            <person name="Peterson S.W."/>
        </authorList>
    </citation>
    <scope>NUCLEOTIDE SEQUENCE [LARGE SCALE GENOMIC DNA]</scope>
    <source>
        <strain evidence="3 4">M1</strain>
    </source>
</reference>
<feature type="compositionally biased region" description="Low complexity" evidence="1">
    <location>
        <begin position="25"/>
        <end position="43"/>
    </location>
</feature>
<feature type="region of interest" description="Disordered" evidence="1">
    <location>
        <begin position="25"/>
        <end position="46"/>
    </location>
</feature>
<dbReference type="Gene3D" id="3.40.190.10">
    <property type="entry name" value="Periplasmic binding protein-like II"/>
    <property type="match status" value="2"/>
</dbReference>
<evidence type="ECO:0000313" key="4">
    <source>
        <dbReference type="Proteomes" id="UP000190285"/>
    </source>
</evidence>
<evidence type="ECO:0000256" key="1">
    <source>
        <dbReference type="SAM" id="MobiDB-lite"/>
    </source>
</evidence>
<dbReference type="CDD" id="cd13567">
    <property type="entry name" value="PBP2_TtGluBP"/>
    <property type="match status" value="1"/>
</dbReference>
<dbReference type="RefSeq" id="WP_079490371.1">
    <property type="nucleotide sequence ID" value="NZ_FUZT01000003.1"/>
</dbReference>
<feature type="signal peptide" evidence="2">
    <location>
        <begin position="1"/>
        <end position="20"/>
    </location>
</feature>
<evidence type="ECO:0008006" key="5">
    <source>
        <dbReference type="Google" id="ProtNLM"/>
    </source>
</evidence>